<accession>A0A0T6B566</accession>
<evidence type="ECO:0000313" key="4">
    <source>
        <dbReference type="Proteomes" id="UP000051574"/>
    </source>
</evidence>
<sequence>IWTAVIEPDFGQEQFLTEHPVTSAIHGRFAKIPIMIGITGIEFGYVANNAIRFQDFLDLLTNDYKRILPIIFNYERNTSRSNEISTSLKHFYLGDGVVGNTTRTKDGIEHIYADGTVGFSVNRATKLFSDKNTENTYYYCFTYKGRYSFYYLPDTNNTETAGAVHHDDLMYLFYMSTLFPFFTRSDPEWEAVDRSVKIWSNFVKTGNPTSGHSTVLNNVNWVPYSKKSPKYLEIGNDLKIKENLYEDRYQVWEKLFPLSDYA</sequence>
<dbReference type="Proteomes" id="UP000051574">
    <property type="component" value="Unassembled WGS sequence"/>
</dbReference>
<dbReference type="InterPro" id="IPR029058">
    <property type="entry name" value="AB_hydrolase_fold"/>
</dbReference>
<dbReference type="AlphaFoldDB" id="A0A0T6B566"/>
<protein>
    <submittedName>
        <fullName evidence="3">Esterase</fullName>
    </submittedName>
</protein>
<reference evidence="3 4" key="1">
    <citation type="submission" date="2015-09" db="EMBL/GenBank/DDBJ databases">
        <title>Draft genome of the scarab beetle Oryctes borbonicus.</title>
        <authorList>
            <person name="Meyer J.M."/>
            <person name="Markov G.V."/>
            <person name="Baskaran P."/>
            <person name="Herrmann M."/>
            <person name="Sommer R.J."/>
            <person name="Roedelsperger C."/>
        </authorList>
    </citation>
    <scope>NUCLEOTIDE SEQUENCE [LARGE SCALE GENOMIC DNA]</scope>
    <source>
        <strain evidence="3">OB123</strain>
        <tissue evidence="3">Whole animal</tissue>
    </source>
</reference>
<feature type="non-terminal residue" evidence="3">
    <location>
        <position position="1"/>
    </location>
</feature>
<dbReference type="SUPFAM" id="SSF53474">
    <property type="entry name" value="alpha/beta-Hydrolases"/>
    <property type="match status" value="1"/>
</dbReference>
<dbReference type="EMBL" id="LJIG01009718">
    <property type="protein sequence ID" value="KRT82520.1"/>
    <property type="molecule type" value="Genomic_DNA"/>
</dbReference>
<feature type="domain" description="Carboxylesterase type B" evidence="2">
    <location>
        <begin position="6"/>
        <end position="252"/>
    </location>
</feature>
<name>A0A0T6B566_9SCAR</name>
<dbReference type="Gene3D" id="3.40.50.1820">
    <property type="entry name" value="alpha/beta hydrolase"/>
    <property type="match status" value="1"/>
</dbReference>
<proteinExistence type="predicted"/>
<organism evidence="3 4">
    <name type="scientific">Oryctes borbonicus</name>
    <dbReference type="NCBI Taxonomy" id="1629725"/>
    <lineage>
        <taxon>Eukaryota</taxon>
        <taxon>Metazoa</taxon>
        <taxon>Ecdysozoa</taxon>
        <taxon>Arthropoda</taxon>
        <taxon>Hexapoda</taxon>
        <taxon>Insecta</taxon>
        <taxon>Pterygota</taxon>
        <taxon>Neoptera</taxon>
        <taxon>Endopterygota</taxon>
        <taxon>Coleoptera</taxon>
        <taxon>Polyphaga</taxon>
        <taxon>Scarabaeiformia</taxon>
        <taxon>Scarabaeidae</taxon>
        <taxon>Dynastinae</taxon>
        <taxon>Oryctes</taxon>
    </lineage>
</organism>
<dbReference type="InterPro" id="IPR002018">
    <property type="entry name" value="CarbesteraseB"/>
</dbReference>
<comment type="caution">
    <text evidence="3">The sequence shown here is derived from an EMBL/GenBank/DDBJ whole genome shotgun (WGS) entry which is preliminary data.</text>
</comment>
<evidence type="ECO:0000259" key="2">
    <source>
        <dbReference type="Pfam" id="PF00135"/>
    </source>
</evidence>
<dbReference type="InterPro" id="IPR050309">
    <property type="entry name" value="Type-B_Carboxylest/Lipase"/>
</dbReference>
<evidence type="ECO:0000313" key="3">
    <source>
        <dbReference type="EMBL" id="KRT82520.1"/>
    </source>
</evidence>
<dbReference type="Pfam" id="PF00135">
    <property type="entry name" value="COesterase"/>
    <property type="match status" value="1"/>
</dbReference>
<keyword evidence="1" id="KW-0325">Glycoprotein</keyword>
<evidence type="ECO:0000256" key="1">
    <source>
        <dbReference type="ARBA" id="ARBA00023180"/>
    </source>
</evidence>
<keyword evidence="4" id="KW-1185">Reference proteome</keyword>
<dbReference type="OrthoDB" id="19653at2759"/>
<dbReference type="PANTHER" id="PTHR11559">
    <property type="entry name" value="CARBOXYLESTERASE"/>
    <property type="match status" value="1"/>
</dbReference>
<gene>
    <name evidence="3" type="ORF">AMK59_4335</name>
</gene>